<feature type="transmembrane region" description="Helical" evidence="1">
    <location>
        <begin position="115"/>
        <end position="138"/>
    </location>
</feature>
<name>A0A9D2PZN4_9MICO</name>
<keyword evidence="1" id="KW-0812">Transmembrane</keyword>
<accession>A0A9D2PZN4</accession>
<dbReference type="Proteomes" id="UP000823854">
    <property type="component" value="Unassembled WGS sequence"/>
</dbReference>
<comment type="caution">
    <text evidence="2">The sequence shown here is derived from an EMBL/GenBank/DDBJ whole genome shotgun (WGS) entry which is preliminary data.</text>
</comment>
<evidence type="ECO:0000256" key="1">
    <source>
        <dbReference type="SAM" id="Phobius"/>
    </source>
</evidence>
<dbReference type="EMBL" id="DWWC01000239">
    <property type="protein sequence ID" value="HJC70293.1"/>
    <property type="molecule type" value="Genomic_DNA"/>
</dbReference>
<feature type="transmembrane region" description="Helical" evidence="1">
    <location>
        <begin position="52"/>
        <end position="71"/>
    </location>
</feature>
<organism evidence="2 3">
    <name type="scientific">Candidatus Brachybacterium intestinipullorum</name>
    <dbReference type="NCBI Taxonomy" id="2838512"/>
    <lineage>
        <taxon>Bacteria</taxon>
        <taxon>Bacillati</taxon>
        <taxon>Actinomycetota</taxon>
        <taxon>Actinomycetes</taxon>
        <taxon>Micrococcales</taxon>
        <taxon>Dermabacteraceae</taxon>
        <taxon>Brachybacterium</taxon>
    </lineage>
</organism>
<feature type="transmembrane region" description="Helical" evidence="1">
    <location>
        <begin position="78"/>
        <end position="95"/>
    </location>
</feature>
<gene>
    <name evidence="2" type="ORF">H9932_11565</name>
</gene>
<feature type="transmembrane region" description="Helical" evidence="1">
    <location>
        <begin position="20"/>
        <end position="40"/>
    </location>
</feature>
<proteinExistence type="predicted"/>
<dbReference type="AlphaFoldDB" id="A0A9D2PZN4"/>
<evidence type="ECO:0000313" key="3">
    <source>
        <dbReference type="Proteomes" id="UP000823854"/>
    </source>
</evidence>
<evidence type="ECO:0000313" key="2">
    <source>
        <dbReference type="EMBL" id="HJC70293.1"/>
    </source>
</evidence>
<protein>
    <submittedName>
        <fullName evidence="2">Uncharacterized protein</fullName>
    </submittedName>
</protein>
<sequence length="146" mass="14691">MISTQQSPTGAPTTTLGARLGQAAMAVVLTIVSVPLLLTTHRVELAVLGADLPAGLLFGAAFQVVVSLFLWAATGTRFPVLVLGALWGLAAAPFLGQGAGGGVLLPAELAGQVQLSGWIVQGIGIGVPFLVVLAMTLVGRGRRLAG</sequence>
<keyword evidence="1" id="KW-1133">Transmembrane helix</keyword>
<reference evidence="2" key="1">
    <citation type="journal article" date="2021" name="PeerJ">
        <title>Extensive microbial diversity within the chicken gut microbiome revealed by metagenomics and culture.</title>
        <authorList>
            <person name="Gilroy R."/>
            <person name="Ravi A."/>
            <person name="Getino M."/>
            <person name="Pursley I."/>
            <person name="Horton D.L."/>
            <person name="Alikhan N.F."/>
            <person name="Baker D."/>
            <person name="Gharbi K."/>
            <person name="Hall N."/>
            <person name="Watson M."/>
            <person name="Adriaenssens E.M."/>
            <person name="Foster-Nyarko E."/>
            <person name="Jarju S."/>
            <person name="Secka A."/>
            <person name="Antonio M."/>
            <person name="Oren A."/>
            <person name="Chaudhuri R.R."/>
            <person name="La Ragione R."/>
            <person name="Hildebrand F."/>
            <person name="Pallen M.J."/>
        </authorList>
    </citation>
    <scope>NUCLEOTIDE SEQUENCE</scope>
    <source>
        <strain evidence="2">CHK130-7132</strain>
    </source>
</reference>
<reference evidence="2" key="2">
    <citation type="submission" date="2021-04" db="EMBL/GenBank/DDBJ databases">
        <authorList>
            <person name="Gilroy R."/>
        </authorList>
    </citation>
    <scope>NUCLEOTIDE SEQUENCE</scope>
    <source>
        <strain evidence="2">CHK130-7132</strain>
    </source>
</reference>
<keyword evidence="1" id="KW-0472">Membrane</keyword>